<proteinExistence type="predicted"/>
<dbReference type="Proteomes" id="UP000016923">
    <property type="component" value="Unassembled WGS sequence"/>
</dbReference>
<protein>
    <submittedName>
        <fullName evidence="1">Uncharacterized protein</fullName>
    </submittedName>
</protein>
<reference evidence="1 2" key="1">
    <citation type="journal article" date="2013" name="BMC Genomics">
        <title>The genome and transcriptome of the pine saprophyte Ophiostoma piceae, and a comparison with the bark beetle-associated pine pathogen Grosmannia clavigera.</title>
        <authorList>
            <person name="Haridas S."/>
            <person name="Wang Y."/>
            <person name="Lim L."/>
            <person name="Massoumi Alamouti S."/>
            <person name="Jackman S."/>
            <person name="Docking R."/>
            <person name="Robertson G."/>
            <person name="Birol I."/>
            <person name="Bohlmann J."/>
            <person name="Breuil C."/>
        </authorList>
    </citation>
    <scope>NUCLEOTIDE SEQUENCE [LARGE SCALE GENOMIC DNA]</scope>
    <source>
        <strain evidence="1 2">UAMH 11346</strain>
    </source>
</reference>
<gene>
    <name evidence="1" type="ORF">F503_07267</name>
</gene>
<dbReference type="EMBL" id="KE148147">
    <property type="protein sequence ID" value="EPE09491.1"/>
    <property type="molecule type" value="Genomic_DNA"/>
</dbReference>
<organism evidence="1 2">
    <name type="scientific">Ophiostoma piceae (strain UAMH 11346)</name>
    <name type="common">Sap stain fungus</name>
    <dbReference type="NCBI Taxonomy" id="1262450"/>
    <lineage>
        <taxon>Eukaryota</taxon>
        <taxon>Fungi</taxon>
        <taxon>Dikarya</taxon>
        <taxon>Ascomycota</taxon>
        <taxon>Pezizomycotina</taxon>
        <taxon>Sordariomycetes</taxon>
        <taxon>Sordariomycetidae</taxon>
        <taxon>Ophiostomatales</taxon>
        <taxon>Ophiostomataceae</taxon>
        <taxon>Ophiostoma</taxon>
    </lineage>
</organism>
<evidence type="ECO:0000313" key="1">
    <source>
        <dbReference type="EMBL" id="EPE09491.1"/>
    </source>
</evidence>
<dbReference type="VEuPathDB" id="FungiDB:F503_07267"/>
<evidence type="ECO:0000313" key="2">
    <source>
        <dbReference type="Proteomes" id="UP000016923"/>
    </source>
</evidence>
<keyword evidence="2" id="KW-1185">Reference proteome</keyword>
<sequence>MPAAWQTYGKHDFVQLKQPAEGTTGIGDDKQRVVFKQGARTWLTSGLMSSMDAVIRVPIGGRSAVASTIPVLGLRRPAIDMGQFPFSRGGDSGVVCL</sequence>
<name>S3CBY7_OPHP1</name>
<accession>S3CBY7</accession>
<dbReference type="OrthoDB" id="5424209at2759"/>
<dbReference type="AlphaFoldDB" id="S3CBY7"/>
<dbReference type="HOGENOM" id="CLU_2347270_0_0_1"/>